<dbReference type="Pfam" id="PF00082">
    <property type="entry name" value="Peptidase_S8"/>
    <property type="match status" value="1"/>
</dbReference>
<keyword evidence="3" id="KW-1185">Reference proteome</keyword>
<dbReference type="CDD" id="cd04847">
    <property type="entry name" value="Peptidases_S8_Subtilisin_like_2"/>
    <property type="match status" value="1"/>
</dbReference>
<dbReference type="RefSeq" id="WP_062369546.1">
    <property type="nucleotide sequence ID" value="NZ_LNCD01000045.1"/>
</dbReference>
<evidence type="ECO:0000259" key="1">
    <source>
        <dbReference type="Pfam" id="PF00082"/>
    </source>
</evidence>
<protein>
    <recommendedName>
        <fullName evidence="1">Peptidase S8/S53 domain-containing protein</fullName>
    </recommendedName>
</protein>
<dbReference type="SUPFAM" id="SSF52743">
    <property type="entry name" value="Subtilisin-like"/>
    <property type="match status" value="1"/>
</dbReference>
<sequence>MAGRFTLPHIDVSALHTASPYTGTGSGGSSVPRIRAEHGRKLRNELDVALAAITELRGADPRLEPAAGGYIEVELRPGTSADVLEWKKQGIRPGATKDRDNVRTVALYVPDNAQEAIQQILDDYLSGPLSPKGNPPNASRVEKIEEIRRARLEVFWTDDPSALPDNPQHLMWWAIWAHRDNEVAVEDVCHRLSLRAASADRRLYFPEAVVIPVLARRAAIELMTFATGVVSELRRASDNPVFFLEDAQESQNEWVDDLAGRIVWPGNEVPAVCVMDTGVNRGHSLIEPALASADQHAIDRDWGVDDHHSHGTAMAGLALHGDLTAALSDRSERRLNHRLESVKLLPPQDMDPNDPHSYGVISQTAVSLAEIAAPERSRVFCMAVTNDNVSGARPSTWSAAIDQAAAGTMNGDDDDAPKRLFVISAGNVPAEIEYARISPQDDYPAEDPSQAWNAITVGGYTDLNQISDAGYEDWSCLAGPGELSPYSRTSVNWAHARAPIKPEVVLEAGNRALSPARREVLSLDSLSLLTTSPTTGASALTAFQATSAATAQAARMVARLTAEHPNYWPETIRALVIHSAEWTEPMLEQLNSPAGKKDRYPLMRRFGYGVPDFDRASASAQDHLALIAQTAIQPFRLKGQREFNECHYYQLPLPAAILEDLQNTVVELKVTLSYFVDPNPGFSANVDPQRYQSFGLRFDLQRRGELAERFKQRVNAAEREDGARAPSHADDARWMFGPGSISAGSLHCDVWSGPAIELLSRELLCVKPVVGWWRNRAAKDIVNRKTRYSLVVTLKAPGVEVDLYSGVIAAKARIETTVAAETDILV</sequence>
<dbReference type="OrthoDB" id="9768989at2"/>
<name>A0A109JVU4_9HYPH</name>
<proteinExistence type="predicted"/>
<dbReference type="GO" id="GO:0004252">
    <property type="term" value="F:serine-type endopeptidase activity"/>
    <property type="evidence" value="ECO:0007669"/>
    <property type="project" value="InterPro"/>
</dbReference>
<comment type="caution">
    <text evidence="2">The sequence shown here is derived from an EMBL/GenBank/DDBJ whole genome shotgun (WGS) entry which is preliminary data.</text>
</comment>
<dbReference type="InterPro" id="IPR000209">
    <property type="entry name" value="Peptidase_S8/S53_dom"/>
</dbReference>
<dbReference type="EMBL" id="LNCD01000045">
    <property type="protein sequence ID" value="KWV56023.1"/>
    <property type="molecule type" value="Genomic_DNA"/>
</dbReference>
<dbReference type="InterPro" id="IPR034074">
    <property type="entry name" value="Y4bN_pept_dom"/>
</dbReference>
<dbReference type="AlphaFoldDB" id="A0A109JVU4"/>
<dbReference type="Gene3D" id="3.40.50.200">
    <property type="entry name" value="Peptidase S8/S53 domain"/>
    <property type="match status" value="1"/>
</dbReference>
<reference evidence="2 3" key="1">
    <citation type="submission" date="2015-11" db="EMBL/GenBank/DDBJ databases">
        <title>Draft Genome Sequence of the Strain BR 10423 (Rhizobium sp.) isolated from nodules of Mimosa pudica.</title>
        <authorList>
            <person name="Barauna A.C."/>
            <person name="Zilli J.E."/>
            <person name="Simoes-Araujo J.L."/>
            <person name="Reis V.M."/>
            <person name="James E.K."/>
            <person name="Reis F.B.Jr."/>
            <person name="Rouws L.F."/>
            <person name="Passos S.R."/>
            <person name="Gois S.R."/>
        </authorList>
    </citation>
    <scope>NUCLEOTIDE SEQUENCE [LARGE SCALE GENOMIC DNA]</scope>
    <source>
        <strain evidence="2 3">BR10423</strain>
    </source>
</reference>
<evidence type="ECO:0000313" key="2">
    <source>
        <dbReference type="EMBL" id="KWV56023.1"/>
    </source>
</evidence>
<gene>
    <name evidence="2" type="ORF">AS026_35740</name>
</gene>
<organism evidence="2 3">
    <name type="scientific">Rhizobium altiplani</name>
    <dbReference type="NCBI Taxonomy" id="1864509"/>
    <lineage>
        <taxon>Bacteria</taxon>
        <taxon>Pseudomonadati</taxon>
        <taxon>Pseudomonadota</taxon>
        <taxon>Alphaproteobacteria</taxon>
        <taxon>Hyphomicrobiales</taxon>
        <taxon>Rhizobiaceae</taxon>
        <taxon>Rhizobium/Agrobacterium group</taxon>
        <taxon>Rhizobium</taxon>
    </lineage>
</organism>
<dbReference type="Proteomes" id="UP000068164">
    <property type="component" value="Unassembled WGS sequence"/>
</dbReference>
<dbReference type="InterPro" id="IPR036852">
    <property type="entry name" value="Peptidase_S8/S53_dom_sf"/>
</dbReference>
<accession>A0A109JVU4</accession>
<dbReference type="GO" id="GO:0006508">
    <property type="term" value="P:proteolysis"/>
    <property type="evidence" value="ECO:0007669"/>
    <property type="project" value="InterPro"/>
</dbReference>
<feature type="domain" description="Peptidase S8/S53" evidence="1">
    <location>
        <begin position="271"/>
        <end position="609"/>
    </location>
</feature>
<evidence type="ECO:0000313" key="3">
    <source>
        <dbReference type="Proteomes" id="UP000068164"/>
    </source>
</evidence>